<accession>A0ABV5ZTA5</accession>
<dbReference type="InterPro" id="IPR036396">
    <property type="entry name" value="Cyt_P450_sf"/>
</dbReference>
<organism evidence="3 4">
    <name type="scientific">Allokutzneria oryzae</name>
    <dbReference type="NCBI Taxonomy" id="1378989"/>
    <lineage>
        <taxon>Bacteria</taxon>
        <taxon>Bacillati</taxon>
        <taxon>Actinomycetota</taxon>
        <taxon>Actinomycetes</taxon>
        <taxon>Pseudonocardiales</taxon>
        <taxon>Pseudonocardiaceae</taxon>
        <taxon>Allokutzneria</taxon>
    </lineage>
</organism>
<gene>
    <name evidence="3" type="ORF">ACFFQA_09180</name>
</gene>
<evidence type="ECO:0000313" key="4">
    <source>
        <dbReference type="Proteomes" id="UP001589693"/>
    </source>
</evidence>
<keyword evidence="2" id="KW-0349">Heme</keyword>
<dbReference type="RefSeq" id="WP_377851274.1">
    <property type="nucleotide sequence ID" value="NZ_JBHLZU010000007.1"/>
</dbReference>
<dbReference type="Pfam" id="PF00067">
    <property type="entry name" value="p450"/>
    <property type="match status" value="1"/>
</dbReference>
<keyword evidence="2" id="KW-0408">Iron</keyword>
<proteinExistence type="inferred from homology"/>
<reference evidence="3 4" key="1">
    <citation type="submission" date="2024-09" db="EMBL/GenBank/DDBJ databases">
        <authorList>
            <person name="Sun Q."/>
            <person name="Mori K."/>
        </authorList>
    </citation>
    <scope>NUCLEOTIDE SEQUENCE [LARGE SCALE GENOMIC DNA]</scope>
    <source>
        <strain evidence="3 4">TBRC 7907</strain>
    </source>
</reference>
<dbReference type="InterPro" id="IPR001128">
    <property type="entry name" value="Cyt_P450"/>
</dbReference>
<dbReference type="InterPro" id="IPR002397">
    <property type="entry name" value="Cyt_P450_B"/>
</dbReference>
<evidence type="ECO:0000256" key="2">
    <source>
        <dbReference type="RuleBase" id="RU000461"/>
    </source>
</evidence>
<keyword evidence="2" id="KW-0479">Metal-binding</keyword>
<dbReference type="Proteomes" id="UP001589693">
    <property type="component" value="Unassembled WGS sequence"/>
</dbReference>
<dbReference type="EMBL" id="JBHLZU010000007">
    <property type="protein sequence ID" value="MFB9904112.1"/>
    <property type="molecule type" value="Genomic_DNA"/>
</dbReference>
<dbReference type="PRINTS" id="PR00359">
    <property type="entry name" value="BP450"/>
</dbReference>
<keyword evidence="2" id="KW-0503">Monooxygenase</keyword>
<dbReference type="SUPFAM" id="SSF48264">
    <property type="entry name" value="Cytochrome P450"/>
    <property type="match status" value="1"/>
</dbReference>
<keyword evidence="4" id="KW-1185">Reference proteome</keyword>
<dbReference type="Gene3D" id="1.10.630.10">
    <property type="entry name" value="Cytochrome P450"/>
    <property type="match status" value="1"/>
</dbReference>
<evidence type="ECO:0000256" key="1">
    <source>
        <dbReference type="ARBA" id="ARBA00010617"/>
    </source>
</evidence>
<keyword evidence="2" id="KW-0560">Oxidoreductase</keyword>
<comment type="caution">
    <text evidence="3">The sequence shown here is derived from an EMBL/GenBank/DDBJ whole genome shotgun (WGS) entry which is preliminary data.</text>
</comment>
<name>A0ABV5ZTA5_9PSEU</name>
<dbReference type="CDD" id="cd11031">
    <property type="entry name" value="Cyp158A-like"/>
    <property type="match status" value="1"/>
</dbReference>
<protein>
    <submittedName>
        <fullName evidence="3">Cytochrome P450</fullName>
    </submittedName>
</protein>
<dbReference type="PROSITE" id="PS00086">
    <property type="entry name" value="CYTOCHROME_P450"/>
    <property type="match status" value="1"/>
</dbReference>
<sequence length="402" mass="44673">MTANCPARLYEVGDLPGLEFDPVLAELLRDEPVARIRLPYGEGDAWLMTRYADVKFVASDPRFSRAATLGRPVTKMTRHHIPLERAVSYSDPPEHARVRRVVAKAFTDASAEKLRPHAEQVVNELVDAMTGAGRAGELVRQVTSPFPVRVIGELLGVPAVDWPRMTEWAQTVLSVAHDQAAADRANRAKQESGEYFRALAAQRRARPEDDLVSKLVAAQADGVLDEEELVGLSLLLQFNGWHAVRNNGSNMIYLLLTRPQLWARLRGEPGLVPRAVEELLRFIPHKNGIGMPRVATEDVEVGGVLVREGEVVYVSYVAANRDPEVYPDPDRIDLEREEVPHLAFGHGPHYCMGPALARMELEVLVGTLLTRLPDLRLAIPAAQVRWHTNALIRGPIDLPVTW</sequence>
<evidence type="ECO:0000313" key="3">
    <source>
        <dbReference type="EMBL" id="MFB9904112.1"/>
    </source>
</evidence>
<dbReference type="PANTHER" id="PTHR46696">
    <property type="entry name" value="P450, PUTATIVE (EUROFUNG)-RELATED"/>
    <property type="match status" value="1"/>
</dbReference>
<comment type="similarity">
    <text evidence="1 2">Belongs to the cytochrome P450 family.</text>
</comment>
<dbReference type="PANTHER" id="PTHR46696:SF1">
    <property type="entry name" value="CYTOCHROME P450 YJIB-RELATED"/>
    <property type="match status" value="1"/>
</dbReference>
<dbReference type="InterPro" id="IPR017972">
    <property type="entry name" value="Cyt_P450_CS"/>
</dbReference>